<feature type="signal peptide" evidence="1">
    <location>
        <begin position="1"/>
        <end position="23"/>
    </location>
</feature>
<sequence>MKRIFSMLICLMLVTMIVSPVYAEDIGSEPAAVYENKDEVIYVNLTSDGQTNNMYVVNGFQVTEPGKIIDYGEYNEVKNLTSLAEIEQNNDEVRFLAEEGEFYYQGTFEKSQLPWDISIRYFWNGEEVNPKEKLGESGKLKIEIQVNQNEENSVFNDYYLLQIGVTTEPEKVKVLQSENGTIANVGEKEQITYTVMPGQDERFTIEAEANNFELAPIEINALPANIAVEKPDTEEMTEDITTLSDAIASIDEGVGDLQTGLSELEDGLGELNDGSSEFYQGIEKISASSNELTNASNEIKNALHAIDQSLSGQTDDVDFSALGQLRDGLKEMKEGLGTGQESLKPLKDSYEKSLDALETAIWSIPDSVLKEEEINSLLESNADPNIISELLKTYEAAKQIQYIYDETQAAFQAVPTALSQMDRSLLEVSGALDEMITGLDNLDSQSLLDGINQLQQGIRVLSSNYDHFHDGLVEYTDGIDTVASSYGDIDKGIHDLHNGTMQISDGVGELKDGTSELASETTNMPQEMEQEVEKMLEEFDFSDYEPVSFISDKNEKIRTVQFVMKTEELIVEEKEEVAEEAQQEQKSFWQKFLDLFR</sequence>
<dbReference type="RefSeq" id="WP_184248087.1">
    <property type="nucleotide sequence ID" value="NZ_BAAACU010000055.1"/>
</dbReference>
<keyword evidence="1" id="KW-0732">Signal</keyword>
<dbReference type="Proteomes" id="UP000572212">
    <property type="component" value="Unassembled WGS sequence"/>
</dbReference>
<dbReference type="Gene3D" id="1.10.287.950">
    <property type="entry name" value="Methyl-accepting chemotaxis protein"/>
    <property type="match status" value="2"/>
</dbReference>
<evidence type="ECO:0000313" key="2">
    <source>
        <dbReference type="EMBL" id="MBB6513251.1"/>
    </source>
</evidence>
<evidence type="ECO:0000313" key="3">
    <source>
        <dbReference type="Proteomes" id="UP000572212"/>
    </source>
</evidence>
<proteinExistence type="predicted"/>
<name>A0A841RKK8_9BACI</name>
<evidence type="ECO:0000256" key="1">
    <source>
        <dbReference type="SAM" id="SignalP"/>
    </source>
</evidence>
<keyword evidence="3" id="KW-1185">Reference proteome</keyword>
<gene>
    <name evidence="2" type="ORF">GGQ92_002055</name>
</gene>
<dbReference type="AlphaFoldDB" id="A0A841RKK8"/>
<feature type="chain" id="PRO_5032737072" evidence="1">
    <location>
        <begin position="24"/>
        <end position="597"/>
    </location>
</feature>
<dbReference type="EMBL" id="JACHON010000009">
    <property type="protein sequence ID" value="MBB6513251.1"/>
    <property type="molecule type" value="Genomic_DNA"/>
</dbReference>
<protein>
    <submittedName>
        <fullName evidence="2">X-X-X-Leu-X-X-Gly heptad repeat protein</fullName>
    </submittedName>
</protein>
<accession>A0A841RKK8</accession>
<reference evidence="2 3" key="1">
    <citation type="submission" date="2020-08" db="EMBL/GenBank/DDBJ databases">
        <title>Genomic Encyclopedia of Type Strains, Phase IV (KMG-IV): sequencing the most valuable type-strain genomes for metagenomic binning, comparative biology and taxonomic classification.</title>
        <authorList>
            <person name="Goeker M."/>
        </authorList>
    </citation>
    <scope>NUCLEOTIDE SEQUENCE [LARGE SCALE GENOMIC DNA]</scope>
    <source>
        <strain evidence="2 3">DSM 11805</strain>
    </source>
</reference>
<organism evidence="2 3">
    <name type="scientific">Gracilibacillus halotolerans</name>
    <dbReference type="NCBI Taxonomy" id="74386"/>
    <lineage>
        <taxon>Bacteria</taxon>
        <taxon>Bacillati</taxon>
        <taxon>Bacillota</taxon>
        <taxon>Bacilli</taxon>
        <taxon>Bacillales</taxon>
        <taxon>Bacillaceae</taxon>
        <taxon>Gracilibacillus</taxon>
    </lineage>
</organism>
<comment type="caution">
    <text evidence="2">The sequence shown here is derived from an EMBL/GenBank/DDBJ whole genome shotgun (WGS) entry which is preliminary data.</text>
</comment>